<dbReference type="SUPFAM" id="SSF55797">
    <property type="entry name" value="PR-1-like"/>
    <property type="match status" value="3"/>
</dbReference>
<dbReference type="InterPro" id="IPR035940">
    <property type="entry name" value="CAP_sf"/>
</dbReference>
<name>A0A2G8KCR1_STIJA</name>
<dbReference type="OrthoDB" id="337038at2759"/>
<dbReference type="InterPro" id="IPR014044">
    <property type="entry name" value="CAP_dom"/>
</dbReference>
<evidence type="ECO:0000256" key="1">
    <source>
        <dbReference type="SAM" id="MobiDB-lite"/>
    </source>
</evidence>
<proteinExistence type="predicted"/>
<dbReference type="PANTHER" id="PTHR10334">
    <property type="entry name" value="CYSTEINE-RICH SECRETORY PROTEIN-RELATED"/>
    <property type="match status" value="1"/>
</dbReference>
<feature type="domain" description="SCP" evidence="2">
    <location>
        <begin position="203"/>
        <end position="332"/>
    </location>
</feature>
<dbReference type="Proteomes" id="UP000230750">
    <property type="component" value="Unassembled WGS sequence"/>
</dbReference>
<protein>
    <recommendedName>
        <fullName evidence="2">SCP domain-containing protein</fullName>
    </recommendedName>
</protein>
<feature type="region of interest" description="Disordered" evidence="1">
    <location>
        <begin position="149"/>
        <end position="190"/>
    </location>
</feature>
<dbReference type="InterPro" id="IPR018244">
    <property type="entry name" value="Allrgn_V5/Tpx1_CS"/>
</dbReference>
<comment type="caution">
    <text evidence="3">The sequence shown here is derived from an EMBL/GenBank/DDBJ whole genome shotgun (WGS) entry which is preliminary data.</text>
</comment>
<gene>
    <name evidence="3" type="ORF">BSL78_17353</name>
</gene>
<feature type="domain" description="SCP" evidence="2">
    <location>
        <begin position="12"/>
        <end position="146"/>
    </location>
</feature>
<dbReference type="PROSITE" id="PS01009">
    <property type="entry name" value="CRISP_1"/>
    <property type="match status" value="2"/>
</dbReference>
<dbReference type="PRINTS" id="PR00837">
    <property type="entry name" value="V5TPXLIKE"/>
</dbReference>
<dbReference type="Gene3D" id="3.40.33.10">
    <property type="entry name" value="CAP"/>
    <property type="match status" value="3"/>
</dbReference>
<dbReference type="GO" id="GO:0005576">
    <property type="term" value="C:extracellular region"/>
    <property type="evidence" value="ECO:0007669"/>
    <property type="project" value="InterPro"/>
</dbReference>
<dbReference type="EMBL" id="MRZV01000686">
    <property type="protein sequence ID" value="PIK45781.1"/>
    <property type="molecule type" value="Genomic_DNA"/>
</dbReference>
<dbReference type="STRING" id="307972.A0A2G8KCR1"/>
<dbReference type="InterPro" id="IPR001283">
    <property type="entry name" value="CRISP-related"/>
</dbReference>
<feature type="domain" description="SCP" evidence="2">
    <location>
        <begin position="400"/>
        <end position="534"/>
    </location>
</feature>
<dbReference type="AlphaFoldDB" id="A0A2G8KCR1"/>
<dbReference type="CDD" id="cd05382">
    <property type="entry name" value="CAP_GAPR1-like"/>
    <property type="match status" value="3"/>
</dbReference>
<dbReference type="FunFam" id="3.40.33.10:FF:000002">
    <property type="entry name" value="Golgi-associated plant pathogenesis-related protein 1"/>
    <property type="match status" value="3"/>
</dbReference>
<dbReference type="SMART" id="SM00198">
    <property type="entry name" value="SCP"/>
    <property type="match status" value="3"/>
</dbReference>
<evidence type="ECO:0000259" key="2">
    <source>
        <dbReference type="SMART" id="SM00198"/>
    </source>
</evidence>
<evidence type="ECO:0000313" key="3">
    <source>
        <dbReference type="EMBL" id="PIK45781.1"/>
    </source>
</evidence>
<keyword evidence="4" id="KW-1185">Reference proteome</keyword>
<sequence length="545" mass="61986">MANRISASDMKSFRKDALATHNKYRDLHGVPSLKMNDKLNDTAQKWADYLVNSRSFTHSEAKDYGENLCSHYSSASTEYSGEEVTDYWYSEIEKYDFRAKAFKKGTGHFTQVVWKDSKEFGIGKAITRDGKVIIVGQYKPAGNLMGAFQENVFPPGTQPQQHKPSQPAEEGDRRRGHFSNTSSDDDRRGKVWKLEVSSSEQSEFQREALQIHNQYRAHHHVLPLMTSKELNKQAEKWAKHLAENDLFEHSTSDDIGENVAMHYSSLTTAYSGKDASDHWYSELSKYDLRSLDSKKAQMVWKDSREFGIAKAITKEGKVIIVGQYRPPGNVINHFDKNVFKRDDGYVPPPPQRGDTKVTRIVRSDEPDTRTVSQQELDDTIRRVGQTKLDKADTSPKDLKSFQKDAVKAQNEYRKNHGVDKLKESPDLMERAQKFAAYLAEKDLFQNSSESDVGENIAMHYSSASTEFSGQACADMWYKQAEKYDFKNPGFAKGAGHFTQMVWKDSKEFGVGKAITKSGKVILVGFYKPPGNVMRKFEDNVLPLKK</sequence>
<dbReference type="Pfam" id="PF00188">
    <property type="entry name" value="CAP"/>
    <property type="match status" value="3"/>
</dbReference>
<evidence type="ECO:0000313" key="4">
    <source>
        <dbReference type="Proteomes" id="UP000230750"/>
    </source>
</evidence>
<reference evidence="3 4" key="1">
    <citation type="journal article" date="2017" name="PLoS Biol.">
        <title>The sea cucumber genome provides insights into morphological evolution and visceral regeneration.</title>
        <authorList>
            <person name="Zhang X."/>
            <person name="Sun L."/>
            <person name="Yuan J."/>
            <person name="Sun Y."/>
            <person name="Gao Y."/>
            <person name="Zhang L."/>
            <person name="Li S."/>
            <person name="Dai H."/>
            <person name="Hamel J.F."/>
            <person name="Liu C."/>
            <person name="Yu Y."/>
            <person name="Liu S."/>
            <person name="Lin W."/>
            <person name="Guo K."/>
            <person name="Jin S."/>
            <person name="Xu P."/>
            <person name="Storey K.B."/>
            <person name="Huan P."/>
            <person name="Zhang T."/>
            <person name="Zhou Y."/>
            <person name="Zhang J."/>
            <person name="Lin C."/>
            <person name="Li X."/>
            <person name="Xing L."/>
            <person name="Huo D."/>
            <person name="Sun M."/>
            <person name="Wang L."/>
            <person name="Mercier A."/>
            <person name="Li F."/>
            <person name="Yang H."/>
            <person name="Xiang J."/>
        </authorList>
    </citation>
    <scope>NUCLEOTIDE SEQUENCE [LARGE SCALE GENOMIC DNA]</scope>
    <source>
        <strain evidence="3">Shaxun</strain>
        <tissue evidence="3">Muscle</tissue>
    </source>
</reference>
<organism evidence="3 4">
    <name type="scientific">Stichopus japonicus</name>
    <name type="common">Sea cucumber</name>
    <dbReference type="NCBI Taxonomy" id="307972"/>
    <lineage>
        <taxon>Eukaryota</taxon>
        <taxon>Metazoa</taxon>
        <taxon>Echinodermata</taxon>
        <taxon>Eleutherozoa</taxon>
        <taxon>Echinozoa</taxon>
        <taxon>Holothuroidea</taxon>
        <taxon>Aspidochirotacea</taxon>
        <taxon>Aspidochirotida</taxon>
        <taxon>Stichopodidae</taxon>
        <taxon>Apostichopus</taxon>
    </lineage>
</organism>
<dbReference type="InterPro" id="IPR034113">
    <property type="entry name" value="SCP_GAPR1-like"/>
</dbReference>
<accession>A0A2G8KCR1</accession>